<keyword evidence="7 10" id="KW-0808">Transferase</keyword>
<dbReference type="Proteomes" id="UP000638353">
    <property type="component" value="Unassembled WGS sequence"/>
</dbReference>
<comment type="function">
    <text evidence="1 10">Transaldolase is important for the balance of metabolites in the pentose-phosphate pathway.</text>
</comment>
<accession>A0A919C990</accession>
<sequence>MTAVRLARLNRNGVSFWLDGISRFLLDSKALAALVRDWRVSGATTNLELFLHAVNTGPAYTEQLCSLAELGGDLNQAVQELAVRDIQWACDVLLPTHLARHHTTGLVSADMDPRVCHDQHTTLDMARTLWRAVDRPNILVKIPATDAGLRAITSCLAEGINVHATSIFSAERYQQVTEAHLTGLSLASEAGLPLSRIHSAASFHVSPIDAAVDPLLTAVGSDRALALRGKTALAAAGAVLERHKETFAGTAWQQHARRGARRQQLVWAATTVNDSRYHDTHYTDGLFAPDTVSIVSEQSLWAVADHGRVLPHEVAGVERERVLDALPMWGISLPEIGSRLEDDAHRRALAVWQHLLDVVRAALKQYRTH</sequence>
<evidence type="ECO:0000256" key="7">
    <source>
        <dbReference type="ARBA" id="ARBA00022679"/>
    </source>
</evidence>
<reference evidence="11" key="1">
    <citation type="journal article" date="2014" name="Int. J. Syst. Evol. Microbiol.">
        <title>Complete genome sequence of Corynebacterium casei LMG S-19264T (=DSM 44701T), isolated from a smear-ripened cheese.</title>
        <authorList>
            <consortium name="US DOE Joint Genome Institute (JGI-PGF)"/>
            <person name="Walter F."/>
            <person name="Albersmeier A."/>
            <person name="Kalinowski J."/>
            <person name="Ruckert C."/>
        </authorList>
    </citation>
    <scope>NUCLEOTIDE SEQUENCE</scope>
    <source>
        <strain evidence="11">JCM 4637</strain>
    </source>
</reference>
<dbReference type="GO" id="GO:0004801">
    <property type="term" value="F:transaldolase activity"/>
    <property type="evidence" value="ECO:0007669"/>
    <property type="project" value="UniProtKB-UniRule"/>
</dbReference>
<protein>
    <recommendedName>
        <fullName evidence="5 10">Transaldolase</fullName>
        <ecNumber evidence="5 10">2.2.1.2</ecNumber>
    </recommendedName>
</protein>
<dbReference type="InterPro" id="IPR013785">
    <property type="entry name" value="Aldolase_TIM"/>
</dbReference>
<evidence type="ECO:0000256" key="8">
    <source>
        <dbReference type="ARBA" id="ARBA00023126"/>
    </source>
</evidence>
<dbReference type="InterPro" id="IPR001585">
    <property type="entry name" value="TAL/FSA"/>
</dbReference>
<gene>
    <name evidence="10 11" type="primary">tal</name>
    <name evidence="11" type="ORF">GCM10010334_15950</name>
</gene>
<comment type="subcellular location">
    <subcellularLocation>
        <location evidence="2 10">Cytoplasm</location>
    </subcellularLocation>
</comment>
<dbReference type="Pfam" id="PF00923">
    <property type="entry name" value="TAL_FSA"/>
    <property type="match status" value="1"/>
</dbReference>
<dbReference type="EMBL" id="BMVC01000003">
    <property type="protein sequence ID" value="GHC85611.1"/>
    <property type="molecule type" value="Genomic_DNA"/>
</dbReference>
<evidence type="ECO:0000256" key="2">
    <source>
        <dbReference type="ARBA" id="ARBA00004496"/>
    </source>
</evidence>
<proteinExistence type="inferred from homology"/>
<dbReference type="PIRSF" id="PIRSF036915">
    <property type="entry name" value="Trnald_Bac_Plnt"/>
    <property type="match status" value="1"/>
</dbReference>
<feature type="active site" description="Schiff-base intermediate with substrate" evidence="10">
    <location>
        <position position="141"/>
    </location>
</feature>
<dbReference type="GO" id="GO:0005975">
    <property type="term" value="P:carbohydrate metabolic process"/>
    <property type="evidence" value="ECO:0007669"/>
    <property type="project" value="InterPro"/>
</dbReference>
<keyword evidence="8 10" id="KW-0570">Pentose shunt</keyword>
<evidence type="ECO:0000313" key="12">
    <source>
        <dbReference type="Proteomes" id="UP000638353"/>
    </source>
</evidence>
<evidence type="ECO:0000256" key="4">
    <source>
        <dbReference type="ARBA" id="ARBA00008426"/>
    </source>
</evidence>
<comment type="similarity">
    <text evidence="4 10">Belongs to the transaldolase family. Type 2 subfamily.</text>
</comment>
<comment type="pathway">
    <text evidence="3 10">Carbohydrate degradation; pentose phosphate pathway; D-glyceraldehyde 3-phosphate and beta-D-fructose 6-phosphate from D-ribose 5-phosphate and D-xylulose 5-phosphate (non-oxidative stage): step 2/3.</text>
</comment>
<keyword evidence="6 10" id="KW-0963">Cytoplasm</keyword>
<evidence type="ECO:0000256" key="9">
    <source>
        <dbReference type="ARBA" id="ARBA00023270"/>
    </source>
</evidence>
<dbReference type="Gene3D" id="3.20.20.70">
    <property type="entry name" value="Aldolase class I"/>
    <property type="match status" value="1"/>
</dbReference>
<dbReference type="HAMAP" id="MF_00493">
    <property type="entry name" value="Transaldolase_2"/>
    <property type="match status" value="1"/>
</dbReference>
<evidence type="ECO:0000313" key="11">
    <source>
        <dbReference type="EMBL" id="GHC85611.1"/>
    </source>
</evidence>
<dbReference type="PANTHER" id="PTHR10683:SF31">
    <property type="entry name" value="TRANSALDOLASE"/>
    <property type="match status" value="1"/>
</dbReference>
<dbReference type="InterPro" id="IPR004732">
    <property type="entry name" value="Transaldolase_2"/>
</dbReference>
<evidence type="ECO:0000256" key="3">
    <source>
        <dbReference type="ARBA" id="ARBA00004857"/>
    </source>
</evidence>
<dbReference type="AlphaFoldDB" id="A0A919C990"/>
<dbReference type="PANTHER" id="PTHR10683">
    <property type="entry name" value="TRANSALDOLASE"/>
    <property type="match status" value="1"/>
</dbReference>
<keyword evidence="9 10" id="KW-0704">Schiff base</keyword>
<reference evidence="11" key="2">
    <citation type="submission" date="2020-09" db="EMBL/GenBank/DDBJ databases">
        <authorList>
            <person name="Sun Q."/>
            <person name="Ohkuma M."/>
        </authorList>
    </citation>
    <scope>NUCLEOTIDE SEQUENCE</scope>
    <source>
        <strain evidence="11">JCM 4637</strain>
    </source>
</reference>
<dbReference type="EC" id="2.2.1.2" evidence="5 10"/>
<name>A0A919C990_9ACTN</name>
<dbReference type="SUPFAM" id="SSF51569">
    <property type="entry name" value="Aldolase"/>
    <property type="match status" value="1"/>
</dbReference>
<organism evidence="11 12">
    <name type="scientific">Streptomyces finlayi</name>
    <dbReference type="NCBI Taxonomy" id="67296"/>
    <lineage>
        <taxon>Bacteria</taxon>
        <taxon>Bacillati</taxon>
        <taxon>Actinomycetota</taxon>
        <taxon>Actinomycetes</taxon>
        <taxon>Kitasatosporales</taxon>
        <taxon>Streptomycetaceae</taxon>
        <taxon>Streptomyces</taxon>
    </lineage>
</organism>
<comment type="caution">
    <text evidence="11">The sequence shown here is derived from an EMBL/GenBank/DDBJ whole genome shotgun (WGS) entry which is preliminary data.</text>
</comment>
<dbReference type="GO" id="GO:0006098">
    <property type="term" value="P:pentose-phosphate shunt"/>
    <property type="evidence" value="ECO:0007669"/>
    <property type="project" value="UniProtKB-UniRule"/>
</dbReference>
<evidence type="ECO:0000256" key="6">
    <source>
        <dbReference type="ARBA" id="ARBA00022490"/>
    </source>
</evidence>
<evidence type="ECO:0000256" key="5">
    <source>
        <dbReference type="ARBA" id="ARBA00013151"/>
    </source>
</evidence>
<dbReference type="GO" id="GO:0005737">
    <property type="term" value="C:cytoplasm"/>
    <property type="evidence" value="ECO:0007669"/>
    <property type="project" value="UniProtKB-SubCell"/>
</dbReference>
<dbReference type="NCBIfam" id="TIGR00876">
    <property type="entry name" value="tal_mycobact"/>
    <property type="match status" value="1"/>
</dbReference>
<evidence type="ECO:0000256" key="10">
    <source>
        <dbReference type="HAMAP-Rule" id="MF_00493"/>
    </source>
</evidence>
<comment type="catalytic activity">
    <reaction evidence="10">
        <text>D-sedoheptulose 7-phosphate + D-glyceraldehyde 3-phosphate = D-erythrose 4-phosphate + beta-D-fructose 6-phosphate</text>
        <dbReference type="Rhea" id="RHEA:17053"/>
        <dbReference type="ChEBI" id="CHEBI:16897"/>
        <dbReference type="ChEBI" id="CHEBI:57483"/>
        <dbReference type="ChEBI" id="CHEBI:57634"/>
        <dbReference type="ChEBI" id="CHEBI:59776"/>
        <dbReference type="EC" id="2.2.1.2"/>
    </reaction>
</comment>
<evidence type="ECO:0000256" key="1">
    <source>
        <dbReference type="ARBA" id="ARBA00003518"/>
    </source>
</evidence>
<dbReference type="RefSeq" id="WP_189822794.1">
    <property type="nucleotide sequence ID" value="NZ_BMVC01000003.1"/>
</dbReference>